<dbReference type="InterPro" id="IPR011333">
    <property type="entry name" value="SKP1/BTB/POZ_sf"/>
</dbReference>
<proteinExistence type="predicted"/>
<dbReference type="SUPFAM" id="SSF54695">
    <property type="entry name" value="POZ domain"/>
    <property type="match status" value="1"/>
</dbReference>
<comment type="caution">
    <text evidence="2">The sequence shown here is derived from an EMBL/GenBank/DDBJ whole genome shotgun (WGS) entry which is preliminary data.</text>
</comment>
<dbReference type="AlphaFoldDB" id="A0AAD6SU68"/>
<organism evidence="2 3">
    <name type="scientific">Mycena alexandri</name>
    <dbReference type="NCBI Taxonomy" id="1745969"/>
    <lineage>
        <taxon>Eukaryota</taxon>
        <taxon>Fungi</taxon>
        <taxon>Dikarya</taxon>
        <taxon>Basidiomycota</taxon>
        <taxon>Agaricomycotina</taxon>
        <taxon>Agaricomycetes</taxon>
        <taxon>Agaricomycetidae</taxon>
        <taxon>Agaricales</taxon>
        <taxon>Marasmiineae</taxon>
        <taxon>Mycenaceae</taxon>
        <taxon>Mycena</taxon>
    </lineage>
</organism>
<protein>
    <recommendedName>
        <fullName evidence="1">BTB domain-containing protein</fullName>
    </recommendedName>
</protein>
<dbReference type="EMBL" id="JARJCM010000078">
    <property type="protein sequence ID" value="KAJ7031857.1"/>
    <property type="molecule type" value="Genomic_DNA"/>
</dbReference>
<dbReference type="SMART" id="SM00225">
    <property type="entry name" value="BTB"/>
    <property type="match status" value="1"/>
</dbReference>
<evidence type="ECO:0000313" key="3">
    <source>
        <dbReference type="Proteomes" id="UP001218188"/>
    </source>
</evidence>
<keyword evidence="3" id="KW-1185">Reference proteome</keyword>
<dbReference type="Proteomes" id="UP001218188">
    <property type="component" value="Unassembled WGS sequence"/>
</dbReference>
<dbReference type="InterPro" id="IPR000210">
    <property type="entry name" value="BTB/POZ_dom"/>
</dbReference>
<accession>A0AAD6SU68</accession>
<evidence type="ECO:0000313" key="2">
    <source>
        <dbReference type="EMBL" id="KAJ7031857.1"/>
    </source>
</evidence>
<name>A0AAD6SU68_9AGAR</name>
<sequence length="318" mass="36052">MSENDSLEKAENLWFSPDVVIIRADTRIFRVFVAILKVQSSVFADMFTFPQPPSAGMESMDGFPIVKLHDKPEDLAVFLRAIFDSSFFMPPPAEIPIEHALGILRLANKYDTPYLRRRALDHLGTTFPTQLSQYDARAGNQHPHPPDETAIRAVATIKAATEVGAPWLLPVAYYDLCRRKMSSIIASGALEQLGEKERAACLVGYAAQIHSFPKVFRFLSTPNDVYAECDDWAECNRIRLQIAHGSATWTDMTWPLDFWNEDIWRAIRTDGMCPRCISDGKALHVAARQEFWDRLPQMFGLPGWEELEEMKRVAFVAS</sequence>
<feature type="domain" description="BTB" evidence="1">
    <location>
        <begin position="18"/>
        <end position="127"/>
    </location>
</feature>
<reference evidence="2" key="1">
    <citation type="submission" date="2023-03" db="EMBL/GenBank/DDBJ databases">
        <title>Massive genome expansion in bonnet fungi (Mycena s.s.) driven by repeated elements and novel gene families across ecological guilds.</title>
        <authorList>
            <consortium name="Lawrence Berkeley National Laboratory"/>
            <person name="Harder C.B."/>
            <person name="Miyauchi S."/>
            <person name="Viragh M."/>
            <person name="Kuo A."/>
            <person name="Thoen E."/>
            <person name="Andreopoulos B."/>
            <person name="Lu D."/>
            <person name="Skrede I."/>
            <person name="Drula E."/>
            <person name="Henrissat B."/>
            <person name="Morin E."/>
            <person name="Kohler A."/>
            <person name="Barry K."/>
            <person name="LaButti K."/>
            <person name="Morin E."/>
            <person name="Salamov A."/>
            <person name="Lipzen A."/>
            <person name="Mereny Z."/>
            <person name="Hegedus B."/>
            <person name="Baldrian P."/>
            <person name="Stursova M."/>
            <person name="Weitz H."/>
            <person name="Taylor A."/>
            <person name="Grigoriev I.V."/>
            <person name="Nagy L.G."/>
            <person name="Martin F."/>
            <person name="Kauserud H."/>
        </authorList>
    </citation>
    <scope>NUCLEOTIDE SEQUENCE</scope>
    <source>
        <strain evidence="2">CBHHK200</strain>
    </source>
</reference>
<dbReference type="Gene3D" id="3.30.710.10">
    <property type="entry name" value="Potassium Channel Kv1.1, Chain A"/>
    <property type="match status" value="1"/>
</dbReference>
<evidence type="ECO:0000259" key="1">
    <source>
        <dbReference type="SMART" id="SM00225"/>
    </source>
</evidence>
<gene>
    <name evidence="2" type="ORF">C8F04DRAFT_1396993</name>
</gene>